<keyword evidence="3" id="KW-1185">Reference proteome</keyword>
<dbReference type="InterPro" id="IPR000477">
    <property type="entry name" value="RT_dom"/>
</dbReference>
<comment type="caution">
    <text evidence="2">The sequence shown here is derived from an EMBL/GenBank/DDBJ whole genome shotgun (WGS) entry which is preliminary data.</text>
</comment>
<evidence type="ECO:0000313" key="2">
    <source>
        <dbReference type="EMBL" id="KAL1192363.1"/>
    </source>
</evidence>
<name>A0ABD0ZCH5_CARAN</name>
<gene>
    <name evidence="2" type="ORF">V5N11_005119</name>
</gene>
<dbReference type="EMBL" id="JBANAX010000824">
    <property type="protein sequence ID" value="KAL1192363.1"/>
    <property type="molecule type" value="Genomic_DNA"/>
</dbReference>
<reference evidence="2 3" key="1">
    <citation type="submission" date="2024-04" db="EMBL/GenBank/DDBJ databases">
        <title>Genome assembly C_amara_ONT_v2.</title>
        <authorList>
            <person name="Yant L."/>
            <person name="Moore C."/>
            <person name="Slenker M."/>
        </authorList>
    </citation>
    <scope>NUCLEOTIDE SEQUENCE [LARGE SCALE GENOMIC DNA]</scope>
    <source>
        <tissue evidence="2">Leaf</tissue>
    </source>
</reference>
<feature type="domain" description="Reverse transcriptase" evidence="1">
    <location>
        <begin position="13"/>
        <end position="290"/>
    </location>
</feature>
<dbReference type="PROSITE" id="PS50878">
    <property type="entry name" value="RT_POL"/>
    <property type="match status" value="1"/>
</dbReference>
<dbReference type="InterPro" id="IPR043502">
    <property type="entry name" value="DNA/RNA_pol_sf"/>
</dbReference>
<dbReference type="PANTHER" id="PTHR31635:SF196">
    <property type="entry name" value="REVERSE TRANSCRIPTASE DOMAIN-CONTAINING PROTEIN-RELATED"/>
    <property type="match status" value="1"/>
</dbReference>
<dbReference type="AlphaFoldDB" id="A0ABD0ZCH5"/>
<dbReference type="Proteomes" id="UP001558713">
    <property type="component" value="Unassembled WGS sequence"/>
</dbReference>
<proteinExistence type="predicted"/>
<dbReference type="Pfam" id="PF00078">
    <property type="entry name" value="RVT_1"/>
    <property type="match status" value="1"/>
</dbReference>
<protein>
    <submittedName>
        <fullName evidence="2">Secreted RxLR effector protein 78</fullName>
    </submittedName>
</protein>
<organism evidence="2 3">
    <name type="scientific">Cardamine amara subsp. amara</name>
    <dbReference type="NCBI Taxonomy" id="228776"/>
    <lineage>
        <taxon>Eukaryota</taxon>
        <taxon>Viridiplantae</taxon>
        <taxon>Streptophyta</taxon>
        <taxon>Embryophyta</taxon>
        <taxon>Tracheophyta</taxon>
        <taxon>Spermatophyta</taxon>
        <taxon>Magnoliopsida</taxon>
        <taxon>eudicotyledons</taxon>
        <taxon>Gunneridae</taxon>
        <taxon>Pentapetalae</taxon>
        <taxon>rosids</taxon>
        <taxon>malvids</taxon>
        <taxon>Brassicales</taxon>
        <taxon>Brassicaceae</taxon>
        <taxon>Cardamineae</taxon>
        <taxon>Cardamine</taxon>
    </lineage>
</organism>
<accession>A0ABD0ZCH5</accession>
<evidence type="ECO:0000313" key="3">
    <source>
        <dbReference type="Proteomes" id="UP001558713"/>
    </source>
</evidence>
<evidence type="ECO:0000259" key="1">
    <source>
        <dbReference type="PROSITE" id="PS50878"/>
    </source>
</evidence>
<dbReference type="CDD" id="cd01650">
    <property type="entry name" value="RT_nLTR_like"/>
    <property type="match status" value="1"/>
</dbReference>
<dbReference type="SUPFAM" id="SSF56672">
    <property type="entry name" value="DNA/RNA polymerases"/>
    <property type="match status" value="1"/>
</dbReference>
<sequence>MWLVKMLLRLFKNFLTKGRLLKQWNATAISLIPKKEGADKVKDFRPISLCNVIYKVISKLIARRIQDILPLMISNIQSAFVKGRLLVENVLLATEMVQGFNQKRISKRGLLKVDLRKAFDTVSWEFILSTLRAADFPPTFTNWISQCLTSTSFSIMVNGDMCGNFQGTRGLRQGDPLSPALFVIAMEVFGNLLDSKVDAGLIGLHPKGRNPKISHLAFADDVMIFFDGKTLSLHNISEALQEFQNLSGLAMNKEKSALYTADLNPMETTLISSFGFQSGSLPFRYLRLPLMHRKIRISEFSPLMDSLL</sequence>
<dbReference type="PANTHER" id="PTHR31635">
    <property type="entry name" value="REVERSE TRANSCRIPTASE DOMAIN-CONTAINING PROTEIN-RELATED"/>
    <property type="match status" value="1"/>
</dbReference>